<dbReference type="Pfam" id="PF00728">
    <property type="entry name" value="Glyco_hydro_20"/>
    <property type="match status" value="1"/>
</dbReference>
<dbReference type="PANTHER" id="PTHR22600">
    <property type="entry name" value="BETA-HEXOSAMINIDASE"/>
    <property type="match status" value="1"/>
</dbReference>
<evidence type="ECO:0000313" key="6">
    <source>
        <dbReference type="EMBL" id="CAF4510199.1"/>
    </source>
</evidence>
<proteinExistence type="inferred from homology"/>
<dbReference type="AlphaFoldDB" id="A0A8S2XNB5"/>
<feature type="non-terminal residue" evidence="6">
    <location>
        <position position="67"/>
    </location>
</feature>
<evidence type="ECO:0000256" key="1">
    <source>
        <dbReference type="ARBA" id="ARBA00001231"/>
    </source>
</evidence>
<organism evidence="6 7">
    <name type="scientific">Rotaria magnacalcarata</name>
    <dbReference type="NCBI Taxonomy" id="392030"/>
    <lineage>
        <taxon>Eukaryota</taxon>
        <taxon>Metazoa</taxon>
        <taxon>Spiralia</taxon>
        <taxon>Gnathifera</taxon>
        <taxon>Rotifera</taxon>
        <taxon>Eurotatoria</taxon>
        <taxon>Bdelloidea</taxon>
        <taxon>Philodinida</taxon>
        <taxon>Philodinidae</taxon>
        <taxon>Rotaria</taxon>
    </lineage>
</organism>
<dbReference type="InterPro" id="IPR017853">
    <property type="entry name" value="GH"/>
</dbReference>
<dbReference type="SUPFAM" id="SSF51445">
    <property type="entry name" value="(Trans)glycosidases"/>
    <property type="match status" value="1"/>
</dbReference>
<dbReference type="GO" id="GO:0004563">
    <property type="term" value="F:beta-N-acetylhexosaminidase activity"/>
    <property type="evidence" value="ECO:0007669"/>
    <property type="project" value="UniProtKB-EC"/>
</dbReference>
<comment type="catalytic activity">
    <reaction evidence="1">
        <text>Hydrolysis of terminal non-reducing N-acetyl-D-hexosamine residues in N-acetyl-beta-D-hexosaminides.</text>
        <dbReference type="EC" id="3.2.1.52"/>
    </reaction>
</comment>
<evidence type="ECO:0000256" key="4">
    <source>
        <dbReference type="ARBA" id="ARBA00022801"/>
    </source>
</evidence>
<evidence type="ECO:0000256" key="2">
    <source>
        <dbReference type="ARBA" id="ARBA00006285"/>
    </source>
</evidence>
<dbReference type="PANTHER" id="PTHR22600:SF57">
    <property type="entry name" value="BETA-N-ACETYLHEXOSAMINIDASE"/>
    <property type="match status" value="1"/>
</dbReference>
<keyword evidence="4" id="KW-0378">Hydrolase</keyword>
<comment type="similarity">
    <text evidence="2">Belongs to the glycosyl hydrolase 20 family.</text>
</comment>
<dbReference type="EMBL" id="CAJOBI010083945">
    <property type="protein sequence ID" value="CAF4510199.1"/>
    <property type="molecule type" value="Genomic_DNA"/>
</dbReference>
<protein>
    <recommendedName>
        <fullName evidence="3">beta-N-acetylhexosaminidase</fullName>
        <ecNumber evidence="3">3.2.1.52</ecNumber>
    </recommendedName>
</protein>
<dbReference type="Gene3D" id="3.20.20.80">
    <property type="entry name" value="Glycosidases"/>
    <property type="match status" value="1"/>
</dbReference>
<sequence length="67" mass="7729">MASAEYHYSNDLTTDNLFDTIKQKRFLGGEACLWTEYIDANMVHSRAWPRTAAIAERLWSTSSDEIE</sequence>
<evidence type="ECO:0000313" key="7">
    <source>
        <dbReference type="Proteomes" id="UP000676336"/>
    </source>
</evidence>
<dbReference type="GO" id="GO:0016020">
    <property type="term" value="C:membrane"/>
    <property type="evidence" value="ECO:0007669"/>
    <property type="project" value="TreeGrafter"/>
</dbReference>
<dbReference type="PRINTS" id="PR00738">
    <property type="entry name" value="GLHYDRLASE20"/>
</dbReference>
<feature type="domain" description="Glycoside hydrolase family 20 catalytic" evidence="5">
    <location>
        <begin position="10"/>
        <end position="61"/>
    </location>
</feature>
<dbReference type="EC" id="3.2.1.52" evidence="3"/>
<dbReference type="InterPro" id="IPR025705">
    <property type="entry name" value="Beta_hexosaminidase_sua/sub"/>
</dbReference>
<evidence type="ECO:0000256" key="3">
    <source>
        <dbReference type="ARBA" id="ARBA00012663"/>
    </source>
</evidence>
<accession>A0A8S2XNB5</accession>
<reference evidence="6" key="1">
    <citation type="submission" date="2021-02" db="EMBL/GenBank/DDBJ databases">
        <authorList>
            <person name="Nowell W R."/>
        </authorList>
    </citation>
    <scope>NUCLEOTIDE SEQUENCE</scope>
</reference>
<dbReference type="GO" id="GO:0030203">
    <property type="term" value="P:glycosaminoglycan metabolic process"/>
    <property type="evidence" value="ECO:0007669"/>
    <property type="project" value="TreeGrafter"/>
</dbReference>
<gene>
    <name evidence="6" type="ORF">SMN809_LOCUS35326</name>
</gene>
<dbReference type="InterPro" id="IPR015883">
    <property type="entry name" value="Glyco_hydro_20_cat"/>
</dbReference>
<comment type="caution">
    <text evidence="6">The sequence shown here is derived from an EMBL/GenBank/DDBJ whole genome shotgun (WGS) entry which is preliminary data.</text>
</comment>
<name>A0A8S2XNB5_9BILA</name>
<dbReference type="GO" id="GO:0005975">
    <property type="term" value="P:carbohydrate metabolic process"/>
    <property type="evidence" value="ECO:0007669"/>
    <property type="project" value="InterPro"/>
</dbReference>
<evidence type="ECO:0000259" key="5">
    <source>
        <dbReference type="Pfam" id="PF00728"/>
    </source>
</evidence>
<dbReference type="Proteomes" id="UP000676336">
    <property type="component" value="Unassembled WGS sequence"/>
</dbReference>